<dbReference type="InterPro" id="IPR036574">
    <property type="entry name" value="Scorpion_toxin-like_sf"/>
</dbReference>
<reference evidence="5 8" key="2">
    <citation type="journal article" date="2014" name="BMC Genomics">
        <title>An improved genome release (version Mt4.0) for the model legume Medicago truncatula.</title>
        <authorList>
            <person name="Tang H."/>
            <person name="Krishnakumar V."/>
            <person name="Bidwell S."/>
            <person name="Rosen B."/>
            <person name="Chan A."/>
            <person name="Zhou S."/>
            <person name="Gentzbittel L."/>
            <person name="Childs K.L."/>
            <person name="Yandell M."/>
            <person name="Gundlach H."/>
            <person name="Mayer K.F."/>
            <person name="Schwartz D.C."/>
            <person name="Town C.D."/>
        </authorList>
    </citation>
    <scope>GENOME REANNOTATION</scope>
    <source>
        <strain evidence="7 8">cv. Jemalong A17</strain>
    </source>
</reference>
<reference evidence="7" key="3">
    <citation type="submission" date="2015-04" db="UniProtKB">
        <authorList>
            <consortium name="EnsemblPlants"/>
        </authorList>
    </citation>
    <scope>IDENTIFICATION</scope>
    <source>
        <strain evidence="7">cv. Jemalong A17</strain>
    </source>
</reference>
<accession>G7L967</accession>
<keyword evidence="3" id="KW-0732">Signal</keyword>
<dbReference type="EMBL" id="PSQE01000008">
    <property type="protein sequence ID" value="RHN39563.1"/>
    <property type="molecule type" value="Genomic_DNA"/>
</dbReference>
<dbReference type="AlphaFoldDB" id="G7L967"/>
<evidence type="ECO:0000256" key="1">
    <source>
        <dbReference type="ARBA" id="ARBA00022529"/>
    </source>
</evidence>
<protein>
    <submittedName>
        <fullName evidence="5">Defensin-like protein</fullName>
    </submittedName>
    <submittedName>
        <fullName evidence="6">Putative knottin, scorpion toxin</fullName>
    </submittedName>
</protein>
<dbReference type="SMART" id="SM00505">
    <property type="entry name" value="Knot1"/>
    <property type="match status" value="1"/>
</dbReference>
<keyword evidence="1" id="KW-0929">Antimicrobial</keyword>
<dbReference type="HOGENOM" id="CLU_161668_3_1_1"/>
<dbReference type="Gene3D" id="3.30.30.10">
    <property type="entry name" value="Knottin, scorpion toxin-like"/>
    <property type="match status" value="1"/>
</dbReference>
<evidence type="ECO:0000313" key="8">
    <source>
        <dbReference type="Proteomes" id="UP000002051"/>
    </source>
</evidence>
<dbReference type="SUPFAM" id="SSF57095">
    <property type="entry name" value="Scorpion toxin-like"/>
    <property type="match status" value="1"/>
</dbReference>
<sequence length="76" mass="8629">MTLSTASKFYIIFMFHCLLLISTWEVEATLCGRKSRTLSGRCTSNSDCSTKCIKWEYATYGSCGGFYIDCICFFNC</sequence>
<evidence type="ECO:0000256" key="2">
    <source>
        <dbReference type="ARBA" id="ARBA00022577"/>
    </source>
</evidence>
<keyword evidence="2" id="KW-0295">Fungicide</keyword>
<feature type="signal peptide" evidence="3">
    <location>
        <begin position="1"/>
        <end position="28"/>
    </location>
</feature>
<organism evidence="5 8">
    <name type="scientific">Medicago truncatula</name>
    <name type="common">Barrel medic</name>
    <name type="synonym">Medicago tribuloides</name>
    <dbReference type="NCBI Taxonomy" id="3880"/>
    <lineage>
        <taxon>Eukaryota</taxon>
        <taxon>Viridiplantae</taxon>
        <taxon>Streptophyta</taxon>
        <taxon>Embryophyta</taxon>
        <taxon>Tracheophyta</taxon>
        <taxon>Spermatophyta</taxon>
        <taxon>Magnoliopsida</taxon>
        <taxon>eudicotyledons</taxon>
        <taxon>Gunneridae</taxon>
        <taxon>Pentapetalae</taxon>
        <taxon>rosids</taxon>
        <taxon>fabids</taxon>
        <taxon>Fabales</taxon>
        <taxon>Fabaceae</taxon>
        <taxon>Papilionoideae</taxon>
        <taxon>50 kb inversion clade</taxon>
        <taxon>NPAAA clade</taxon>
        <taxon>Hologalegina</taxon>
        <taxon>IRL clade</taxon>
        <taxon>Trifolieae</taxon>
        <taxon>Medicago</taxon>
    </lineage>
</organism>
<dbReference type="Proteomes" id="UP000002051">
    <property type="component" value="Chromosome 8"/>
</dbReference>
<dbReference type="Gramene" id="rna45597">
    <property type="protein sequence ID" value="RHN39563.1"/>
    <property type="gene ID" value="gene45597"/>
</dbReference>
<evidence type="ECO:0000313" key="9">
    <source>
        <dbReference type="Proteomes" id="UP000265566"/>
    </source>
</evidence>
<gene>
    <name evidence="5" type="ordered locus">MTR_8g023090</name>
    <name evidence="6" type="ORF">MtrunA17_Chr8g0345161</name>
</gene>
<dbReference type="GO" id="GO:0031640">
    <property type="term" value="P:killing of cells of another organism"/>
    <property type="evidence" value="ECO:0007669"/>
    <property type="project" value="UniProtKB-KW"/>
</dbReference>
<reference evidence="9" key="4">
    <citation type="journal article" date="2018" name="Nat. Plants">
        <title>Whole-genome landscape of Medicago truncatula symbiotic genes.</title>
        <authorList>
            <person name="Pecrix Y."/>
            <person name="Staton S.E."/>
            <person name="Sallet E."/>
            <person name="Lelandais-Briere C."/>
            <person name="Moreau S."/>
            <person name="Carrere S."/>
            <person name="Blein T."/>
            <person name="Jardinaud M.F."/>
            <person name="Latrasse D."/>
            <person name="Zouine M."/>
            <person name="Zahm M."/>
            <person name="Kreplak J."/>
            <person name="Mayjonade B."/>
            <person name="Satge C."/>
            <person name="Perez M."/>
            <person name="Cauet S."/>
            <person name="Marande W."/>
            <person name="Chantry-Darmon C."/>
            <person name="Lopez-Roques C."/>
            <person name="Bouchez O."/>
            <person name="Berard A."/>
            <person name="Debelle F."/>
            <person name="Munos S."/>
            <person name="Bendahmane A."/>
            <person name="Berges H."/>
            <person name="Niebel A."/>
            <person name="Buitink J."/>
            <person name="Frugier F."/>
            <person name="Benhamed M."/>
            <person name="Crespi M."/>
            <person name="Gouzy J."/>
            <person name="Gamas P."/>
        </authorList>
    </citation>
    <scope>NUCLEOTIDE SEQUENCE [LARGE SCALE GENOMIC DNA]</scope>
    <source>
        <strain evidence="9">cv. Jemalong A17</strain>
    </source>
</reference>
<dbReference type="InterPro" id="IPR003614">
    <property type="entry name" value="Knottins"/>
</dbReference>
<evidence type="ECO:0000256" key="3">
    <source>
        <dbReference type="SAM" id="SignalP"/>
    </source>
</evidence>
<dbReference type="PaxDb" id="3880-AET01921"/>
<dbReference type="Pfam" id="PF00304">
    <property type="entry name" value="Gamma-thionin"/>
    <property type="match status" value="1"/>
</dbReference>
<dbReference type="EMBL" id="CM001224">
    <property type="protein sequence ID" value="AET01921.1"/>
    <property type="molecule type" value="Genomic_DNA"/>
</dbReference>
<reference evidence="6" key="5">
    <citation type="journal article" date="2018" name="Nat. Plants">
        <title>Whole-genome landscape of Medicago truncatula symbiotic genes.</title>
        <authorList>
            <person name="Pecrix Y."/>
            <person name="Gamas P."/>
            <person name="Carrere S."/>
        </authorList>
    </citation>
    <scope>NUCLEOTIDE SEQUENCE</scope>
    <source>
        <tissue evidence="6">Leaves</tissue>
    </source>
</reference>
<feature type="chain" id="PRO_5014574139" evidence="3">
    <location>
        <begin position="29"/>
        <end position="76"/>
    </location>
</feature>
<dbReference type="OMA" id="VEARICQ"/>
<keyword evidence="8" id="KW-1185">Reference proteome</keyword>
<reference evidence="5 8" key="1">
    <citation type="journal article" date="2011" name="Nature">
        <title>The Medicago genome provides insight into the evolution of rhizobial symbioses.</title>
        <authorList>
            <person name="Young N.D."/>
            <person name="Debelle F."/>
            <person name="Oldroyd G.E."/>
            <person name="Geurts R."/>
            <person name="Cannon S.B."/>
            <person name="Udvardi M.K."/>
            <person name="Benedito V.A."/>
            <person name="Mayer K.F."/>
            <person name="Gouzy J."/>
            <person name="Schoof H."/>
            <person name="Van de Peer Y."/>
            <person name="Proost S."/>
            <person name="Cook D.R."/>
            <person name="Meyers B.C."/>
            <person name="Spannagl M."/>
            <person name="Cheung F."/>
            <person name="De Mita S."/>
            <person name="Krishnakumar V."/>
            <person name="Gundlach H."/>
            <person name="Zhou S."/>
            <person name="Mudge J."/>
            <person name="Bharti A.K."/>
            <person name="Murray J.D."/>
            <person name="Naoumkina M.A."/>
            <person name="Rosen B."/>
            <person name="Silverstein K.A."/>
            <person name="Tang H."/>
            <person name="Rombauts S."/>
            <person name="Zhao P.X."/>
            <person name="Zhou P."/>
            <person name="Barbe V."/>
            <person name="Bardou P."/>
            <person name="Bechner M."/>
            <person name="Bellec A."/>
            <person name="Berger A."/>
            <person name="Berges H."/>
            <person name="Bidwell S."/>
            <person name="Bisseling T."/>
            <person name="Choisne N."/>
            <person name="Couloux A."/>
            <person name="Denny R."/>
            <person name="Deshpande S."/>
            <person name="Dai X."/>
            <person name="Doyle J.J."/>
            <person name="Dudez A.M."/>
            <person name="Farmer A.D."/>
            <person name="Fouteau S."/>
            <person name="Franken C."/>
            <person name="Gibelin C."/>
            <person name="Gish J."/>
            <person name="Goldstein S."/>
            <person name="Gonzalez A.J."/>
            <person name="Green P.J."/>
            <person name="Hallab A."/>
            <person name="Hartog M."/>
            <person name="Hua A."/>
            <person name="Humphray S.J."/>
            <person name="Jeong D.H."/>
            <person name="Jing Y."/>
            <person name="Jocker A."/>
            <person name="Kenton S.M."/>
            <person name="Kim D.J."/>
            <person name="Klee K."/>
            <person name="Lai H."/>
            <person name="Lang C."/>
            <person name="Lin S."/>
            <person name="Macmil S.L."/>
            <person name="Magdelenat G."/>
            <person name="Matthews L."/>
            <person name="McCorrison J."/>
            <person name="Monaghan E.L."/>
            <person name="Mun J.H."/>
            <person name="Najar F.Z."/>
            <person name="Nicholson C."/>
            <person name="Noirot C."/>
            <person name="O'Bleness M."/>
            <person name="Paule C.R."/>
            <person name="Poulain J."/>
            <person name="Prion F."/>
            <person name="Qin B."/>
            <person name="Qu C."/>
            <person name="Retzel E.F."/>
            <person name="Riddle C."/>
            <person name="Sallet E."/>
            <person name="Samain S."/>
            <person name="Samson N."/>
            <person name="Sanders I."/>
            <person name="Saurat O."/>
            <person name="Scarpelli C."/>
            <person name="Schiex T."/>
            <person name="Segurens B."/>
            <person name="Severin A.J."/>
            <person name="Sherrier D.J."/>
            <person name="Shi R."/>
            <person name="Sims S."/>
            <person name="Singer S.R."/>
            <person name="Sinharoy S."/>
            <person name="Sterck L."/>
            <person name="Viollet A."/>
            <person name="Wang B.B."/>
            <person name="Wang K."/>
            <person name="Wang M."/>
            <person name="Wang X."/>
            <person name="Warfsmann J."/>
            <person name="Weissenbach J."/>
            <person name="White D.D."/>
            <person name="White J.D."/>
            <person name="Wiley G.B."/>
            <person name="Wincker P."/>
            <person name="Xing Y."/>
            <person name="Yang L."/>
            <person name="Yao Z."/>
            <person name="Ying F."/>
            <person name="Zhai J."/>
            <person name="Zhou L."/>
            <person name="Zuber A."/>
            <person name="Denarie J."/>
            <person name="Dixon R.A."/>
            <person name="May G.D."/>
            <person name="Schwartz D.C."/>
            <person name="Rogers J."/>
            <person name="Quetier F."/>
            <person name="Town C.D."/>
            <person name="Roe B.A."/>
        </authorList>
    </citation>
    <scope>NUCLEOTIDE SEQUENCE [LARGE SCALE GENOMIC DNA]</scope>
    <source>
        <strain evidence="5">A17</strain>
        <strain evidence="7 8">cv. Jemalong A17</strain>
    </source>
</reference>
<dbReference type="GO" id="GO:0050832">
    <property type="term" value="P:defense response to fungus"/>
    <property type="evidence" value="ECO:0007669"/>
    <property type="project" value="UniProtKB-KW"/>
</dbReference>
<evidence type="ECO:0000313" key="5">
    <source>
        <dbReference type="EMBL" id="AET01921.1"/>
    </source>
</evidence>
<dbReference type="EnsemblPlants" id="AET01921">
    <property type="protein sequence ID" value="AET01921"/>
    <property type="gene ID" value="MTR_8g023090"/>
</dbReference>
<dbReference type="Proteomes" id="UP000265566">
    <property type="component" value="Chromosome 8"/>
</dbReference>
<evidence type="ECO:0000259" key="4">
    <source>
        <dbReference type="SMART" id="SM00505"/>
    </source>
</evidence>
<name>G7L967_MEDTR</name>
<evidence type="ECO:0000313" key="6">
    <source>
        <dbReference type="EMBL" id="RHN39563.1"/>
    </source>
</evidence>
<evidence type="ECO:0000313" key="7">
    <source>
        <dbReference type="EnsemblPlants" id="AET01921"/>
    </source>
</evidence>
<proteinExistence type="predicted"/>
<feature type="domain" description="Knottins-like" evidence="4">
    <location>
        <begin position="30"/>
        <end position="76"/>
    </location>
</feature>
<dbReference type="GO" id="GO:0006952">
    <property type="term" value="P:defense response"/>
    <property type="evidence" value="ECO:0000318"/>
    <property type="project" value="GO_Central"/>
</dbReference>